<dbReference type="CDD" id="cd06150">
    <property type="entry name" value="YjgF_YER057c_UK114_like_2"/>
    <property type="match status" value="1"/>
</dbReference>
<dbReference type="InterPro" id="IPR006175">
    <property type="entry name" value="YjgF/YER057c/UK114"/>
</dbReference>
<name>A0ABV7VEC9_9PROT</name>
<dbReference type="Gene3D" id="3.30.1330.40">
    <property type="entry name" value="RutC-like"/>
    <property type="match status" value="1"/>
</dbReference>
<dbReference type="Proteomes" id="UP001595711">
    <property type="component" value="Unassembled WGS sequence"/>
</dbReference>
<dbReference type="EMBL" id="JBHRYJ010000001">
    <property type="protein sequence ID" value="MFC3675875.1"/>
    <property type="molecule type" value="Genomic_DNA"/>
</dbReference>
<dbReference type="InterPro" id="IPR035959">
    <property type="entry name" value="RutC-like_sf"/>
</dbReference>
<gene>
    <name evidence="1" type="ORF">ACFOOQ_10000</name>
</gene>
<protein>
    <submittedName>
        <fullName evidence="1">RidA family protein</fullName>
    </submittedName>
</protein>
<dbReference type="PANTHER" id="PTHR47328:SF1">
    <property type="entry name" value="RUTC FAMILY PROTEIN YOAB"/>
    <property type="match status" value="1"/>
</dbReference>
<dbReference type="SUPFAM" id="SSF55298">
    <property type="entry name" value="YjgF-like"/>
    <property type="match status" value="1"/>
</dbReference>
<evidence type="ECO:0000313" key="2">
    <source>
        <dbReference type="Proteomes" id="UP001595711"/>
    </source>
</evidence>
<keyword evidence="2" id="KW-1185">Reference proteome</keyword>
<dbReference type="RefSeq" id="WP_379725271.1">
    <property type="nucleotide sequence ID" value="NZ_JBHRYJ010000001.1"/>
</dbReference>
<evidence type="ECO:0000313" key="1">
    <source>
        <dbReference type="EMBL" id="MFC3675875.1"/>
    </source>
</evidence>
<proteinExistence type="predicted"/>
<reference evidence="2" key="1">
    <citation type="journal article" date="2019" name="Int. J. Syst. Evol. Microbiol.">
        <title>The Global Catalogue of Microorganisms (GCM) 10K type strain sequencing project: providing services to taxonomists for standard genome sequencing and annotation.</title>
        <authorList>
            <consortium name="The Broad Institute Genomics Platform"/>
            <consortium name="The Broad Institute Genome Sequencing Center for Infectious Disease"/>
            <person name="Wu L."/>
            <person name="Ma J."/>
        </authorList>
    </citation>
    <scope>NUCLEOTIDE SEQUENCE [LARGE SCALE GENOMIC DNA]</scope>
    <source>
        <strain evidence="2">KCTC 42182</strain>
    </source>
</reference>
<sequence>MLPIQRFTGTAPGRSSAVVYGNLVFTVAVADITEMDMRKQTADALAKIDRQLAKAGTDKSRLLQATVYITDMALKAQMNEIWLGWIDPDNAPQRACIGATLEGHHMLEIVAVAATKD</sequence>
<comment type="caution">
    <text evidence="1">The sequence shown here is derived from an EMBL/GenBank/DDBJ whole genome shotgun (WGS) entry which is preliminary data.</text>
</comment>
<accession>A0ABV7VEC9</accession>
<organism evidence="1 2">
    <name type="scientific">Ferrovibrio xuzhouensis</name>
    <dbReference type="NCBI Taxonomy" id="1576914"/>
    <lineage>
        <taxon>Bacteria</taxon>
        <taxon>Pseudomonadati</taxon>
        <taxon>Pseudomonadota</taxon>
        <taxon>Alphaproteobacteria</taxon>
        <taxon>Rhodospirillales</taxon>
        <taxon>Rhodospirillaceae</taxon>
        <taxon>Ferrovibrio</taxon>
    </lineage>
</organism>
<dbReference type="InterPro" id="IPR035709">
    <property type="entry name" value="YoaB-like"/>
</dbReference>
<dbReference type="Pfam" id="PF01042">
    <property type="entry name" value="Ribonuc_L-PSP"/>
    <property type="match status" value="1"/>
</dbReference>
<dbReference type="PANTHER" id="PTHR47328">
    <property type="match status" value="1"/>
</dbReference>